<dbReference type="Gene3D" id="1.10.510.10">
    <property type="entry name" value="Transferase(Phosphotransferase) domain 1"/>
    <property type="match status" value="1"/>
</dbReference>
<dbReference type="FunFam" id="3.30.200.20:FF:000042">
    <property type="entry name" value="Aurora kinase A"/>
    <property type="match status" value="1"/>
</dbReference>
<dbReference type="Proteomes" id="UP001162131">
    <property type="component" value="Unassembled WGS sequence"/>
</dbReference>
<dbReference type="SMART" id="SM00220">
    <property type="entry name" value="S_TKc"/>
    <property type="match status" value="1"/>
</dbReference>
<dbReference type="PROSITE" id="PS00889">
    <property type="entry name" value="CNMP_BINDING_2"/>
    <property type="match status" value="3"/>
</dbReference>
<dbReference type="PROSITE" id="PS00107">
    <property type="entry name" value="PROTEIN_KINASE_ATP"/>
    <property type="match status" value="1"/>
</dbReference>
<organism evidence="24 25">
    <name type="scientific">Blepharisma stoltei</name>
    <dbReference type="NCBI Taxonomy" id="1481888"/>
    <lineage>
        <taxon>Eukaryota</taxon>
        <taxon>Sar</taxon>
        <taxon>Alveolata</taxon>
        <taxon>Ciliophora</taxon>
        <taxon>Postciliodesmatophora</taxon>
        <taxon>Heterotrichea</taxon>
        <taxon>Heterotrichida</taxon>
        <taxon>Blepharismidae</taxon>
        <taxon>Blepharisma</taxon>
    </lineage>
</organism>
<evidence type="ECO:0000256" key="6">
    <source>
        <dbReference type="ARBA" id="ARBA00022527"/>
    </source>
</evidence>
<evidence type="ECO:0000256" key="9">
    <source>
        <dbReference type="ARBA" id="ARBA00022723"/>
    </source>
</evidence>
<dbReference type="InterPro" id="IPR000961">
    <property type="entry name" value="AGC-kinase_C"/>
</dbReference>
<keyword evidence="12 19" id="KW-0067">ATP-binding</keyword>
<keyword evidence="5" id="KW-0963">Cytoplasm</keyword>
<dbReference type="InterPro" id="IPR011009">
    <property type="entry name" value="Kinase-like_dom_sf"/>
</dbReference>
<dbReference type="InterPro" id="IPR017441">
    <property type="entry name" value="Protein_kinase_ATP_BS"/>
</dbReference>
<sequence>MGNCVKSSGSSKHKHNHSKISNDSLGTFAYPQSTDEEIKSCQNPRKAIKTKGPIADARNQNFEDSDAPTAEILDRPKTKKDKNELEKILLSHSLFNSLSHENVSLVIDQMKFYLLHPKQAIFNQGDHGNNFFIISSGKVEVIVNGETKGILTKGKCFGELALLHNSERTATIKTIDRVTLWGIGRQEFRTAIEKVNSNKYKENKQFIDSVPILSLLTPQQKDLLLSVVISQEFLHGQKIVIEGDPGDLLYIIKKGTVCCTVKGKEIRQLSHGEFFGEQALLYNTQRTATVTAISAVTVLSLGREDLTRVLGNQLQGIIYRNSQRISIENSRTLKILTKSQIELVIEKMQICTYTDGQVVIQRNFPKQQKIWMVLKGCLISEDKSRIVNVFECIGDEDSHHSSKKKYDSEFKCVGKSDIAEISWLDLEECIGGSLSNIASQNEVLSILRKVQLLRSLSMNKLEALASKIKVRHFENQEPIFNQNDEGDDFYIVKEGQVDIVKDGIHIRTITRSDFFGERSMISNERRTASVIAHGKNVSCWVLEKHNFLGMIDEGIRNQLIKRINLQDDSVALADLCPIKVLGKGMFGNVFLTINKKTGMPYAIKTVSRAKVSAFGISDDLVSERKILLQIDHPLIMKLVKTFKDEERVYFLMEYVRGKDLFDVLRVLNLLTDDDAKFYSACIFLMLEHLHERRIIHRDLKPENIMVDEEGYPKMIDFGTTKIVEGRTYTVVGTPHYMAPEVISGKGYGLSSDYWSVGIMIYEFLCGGVPFGEEEEDPYRVYEKVLERKLAYPKCVGFKLKAAPIIEHLLNKNPAMRGTVESIKALPWFQNINWDKLIGKQIKPPHVPKLENLATDIERGIQKNKKLINFIRKEESAEHHEILRKSVKAPPSNWDEDF</sequence>
<keyword evidence="14" id="KW-0142">cGMP-binding</keyword>
<dbReference type="SMART" id="SM00100">
    <property type="entry name" value="cNMP"/>
    <property type="match status" value="3"/>
</dbReference>
<dbReference type="GO" id="GO:0005524">
    <property type="term" value="F:ATP binding"/>
    <property type="evidence" value="ECO:0007669"/>
    <property type="project" value="UniProtKB-UniRule"/>
</dbReference>
<evidence type="ECO:0000256" key="20">
    <source>
        <dbReference type="SAM" id="MobiDB-lite"/>
    </source>
</evidence>
<comment type="similarity">
    <text evidence="3">Belongs to the protein kinase superfamily. AGC Ser/Thr protein kinase family. cGMP subfamily.</text>
</comment>
<keyword evidence="15" id="KW-0472">Membrane</keyword>
<keyword evidence="9" id="KW-0479">Metal-binding</keyword>
<evidence type="ECO:0000256" key="15">
    <source>
        <dbReference type="ARBA" id="ARBA00023136"/>
    </source>
</evidence>
<keyword evidence="8" id="KW-0808">Transferase</keyword>
<evidence type="ECO:0000256" key="10">
    <source>
        <dbReference type="ARBA" id="ARBA00022741"/>
    </source>
</evidence>
<dbReference type="InterPro" id="IPR018490">
    <property type="entry name" value="cNMP-bd_dom_sf"/>
</dbReference>
<dbReference type="GO" id="GO:0004691">
    <property type="term" value="F:cAMP-dependent protein kinase activity"/>
    <property type="evidence" value="ECO:0007669"/>
    <property type="project" value="TreeGrafter"/>
</dbReference>
<dbReference type="PANTHER" id="PTHR24353:SF37">
    <property type="entry name" value="CAMP-DEPENDENT PROTEIN KINASE CATALYTIC SUBUNIT PRKX"/>
    <property type="match status" value="1"/>
</dbReference>
<evidence type="ECO:0000256" key="19">
    <source>
        <dbReference type="PROSITE-ProRule" id="PRU10141"/>
    </source>
</evidence>
<evidence type="ECO:0000259" key="23">
    <source>
        <dbReference type="PROSITE" id="PS51285"/>
    </source>
</evidence>
<evidence type="ECO:0000256" key="3">
    <source>
        <dbReference type="ARBA" id="ARBA00006352"/>
    </source>
</evidence>
<dbReference type="EC" id="2.7.11.12" evidence="4"/>
<dbReference type="GO" id="GO:0005952">
    <property type="term" value="C:cAMP-dependent protein kinase complex"/>
    <property type="evidence" value="ECO:0007669"/>
    <property type="project" value="TreeGrafter"/>
</dbReference>
<keyword evidence="7" id="KW-0140">cGMP</keyword>
<feature type="binding site" evidence="19">
    <location>
        <position position="604"/>
    </location>
    <ligand>
        <name>ATP</name>
        <dbReference type="ChEBI" id="CHEBI:30616"/>
    </ligand>
</feature>
<dbReference type="PROSITE" id="PS50042">
    <property type="entry name" value="CNMP_BINDING_3"/>
    <property type="match status" value="3"/>
</dbReference>
<comment type="caution">
    <text evidence="24">The sequence shown here is derived from an EMBL/GenBank/DDBJ whole genome shotgun (WGS) entry which is preliminary data.</text>
</comment>
<feature type="domain" description="AGC-kinase C-terminal" evidence="23">
    <location>
        <begin position="829"/>
        <end position="897"/>
    </location>
</feature>
<keyword evidence="6" id="KW-0723">Serine/threonine-protein kinase</keyword>
<keyword evidence="10 19" id="KW-0547">Nucleotide-binding</keyword>
<keyword evidence="11" id="KW-0418">Kinase</keyword>
<dbReference type="SUPFAM" id="SSF56112">
    <property type="entry name" value="Protein kinase-like (PK-like)"/>
    <property type="match status" value="1"/>
</dbReference>
<feature type="compositionally biased region" description="Low complexity" evidence="20">
    <location>
        <begin position="1"/>
        <end position="10"/>
    </location>
</feature>
<comment type="cofactor">
    <cofactor evidence="1">
        <name>Mg(2+)</name>
        <dbReference type="ChEBI" id="CHEBI:18420"/>
    </cofactor>
</comment>
<dbReference type="AlphaFoldDB" id="A0AAU9JAT8"/>
<evidence type="ECO:0000256" key="1">
    <source>
        <dbReference type="ARBA" id="ARBA00001946"/>
    </source>
</evidence>
<protein>
    <recommendedName>
        <fullName evidence="16">cGMP-dependent protein kinase</fullName>
        <ecNumber evidence="4">2.7.11.12</ecNumber>
    </recommendedName>
</protein>
<reference evidence="24" key="1">
    <citation type="submission" date="2021-09" db="EMBL/GenBank/DDBJ databases">
        <authorList>
            <consortium name="AG Swart"/>
            <person name="Singh M."/>
            <person name="Singh A."/>
            <person name="Seah K."/>
            <person name="Emmerich C."/>
        </authorList>
    </citation>
    <scope>NUCLEOTIDE SEQUENCE</scope>
    <source>
        <strain evidence="24">ATCC30299</strain>
    </source>
</reference>
<comment type="catalytic activity">
    <reaction evidence="18">
        <text>L-seryl-[protein] + ATP = O-phospho-L-seryl-[protein] + ADP + H(+)</text>
        <dbReference type="Rhea" id="RHEA:17989"/>
        <dbReference type="Rhea" id="RHEA-COMP:9863"/>
        <dbReference type="Rhea" id="RHEA-COMP:11604"/>
        <dbReference type="ChEBI" id="CHEBI:15378"/>
        <dbReference type="ChEBI" id="CHEBI:29999"/>
        <dbReference type="ChEBI" id="CHEBI:30616"/>
        <dbReference type="ChEBI" id="CHEBI:83421"/>
        <dbReference type="ChEBI" id="CHEBI:456216"/>
        <dbReference type="EC" id="2.7.11.12"/>
    </reaction>
</comment>
<dbReference type="PROSITE" id="PS00108">
    <property type="entry name" value="PROTEIN_KINASE_ST"/>
    <property type="match status" value="1"/>
</dbReference>
<dbReference type="InterPro" id="IPR018488">
    <property type="entry name" value="cNMP-bd_CS"/>
</dbReference>
<evidence type="ECO:0000259" key="21">
    <source>
        <dbReference type="PROSITE" id="PS50011"/>
    </source>
</evidence>
<evidence type="ECO:0000256" key="17">
    <source>
        <dbReference type="ARBA" id="ARBA00047298"/>
    </source>
</evidence>
<feature type="region of interest" description="Disordered" evidence="20">
    <location>
        <begin position="1"/>
        <end position="29"/>
    </location>
</feature>
<dbReference type="SUPFAM" id="SSF51206">
    <property type="entry name" value="cAMP-binding domain-like"/>
    <property type="match status" value="4"/>
</dbReference>
<feature type="domain" description="Cyclic nucleotide-binding" evidence="22">
    <location>
        <begin position="452"/>
        <end position="551"/>
    </location>
</feature>
<accession>A0AAU9JAT8</accession>
<dbReference type="Gene3D" id="3.30.200.20">
    <property type="entry name" value="Phosphorylase Kinase, domain 1"/>
    <property type="match status" value="1"/>
</dbReference>
<evidence type="ECO:0000256" key="8">
    <source>
        <dbReference type="ARBA" id="ARBA00022679"/>
    </source>
</evidence>
<evidence type="ECO:0000256" key="11">
    <source>
        <dbReference type="ARBA" id="ARBA00022777"/>
    </source>
</evidence>
<dbReference type="GO" id="GO:0046872">
    <property type="term" value="F:metal ion binding"/>
    <property type="evidence" value="ECO:0007669"/>
    <property type="project" value="UniProtKB-KW"/>
</dbReference>
<keyword evidence="13" id="KW-0460">Magnesium</keyword>
<evidence type="ECO:0000256" key="7">
    <source>
        <dbReference type="ARBA" id="ARBA00022535"/>
    </source>
</evidence>
<evidence type="ECO:0000259" key="22">
    <source>
        <dbReference type="PROSITE" id="PS50042"/>
    </source>
</evidence>
<dbReference type="InterPro" id="IPR000719">
    <property type="entry name" value="Prot_kinase_dom"/>
</dbReference>
<dbReference type="PRINTS" id="PR00103">
    <property type="entry name" value="CAMPKINASE"/>
</dbReference>
<evidence type="ECO:0000256" key="5">
    <source>
        <dbReference type="ARBA" id="ARBA00022490"/>
    </source>
</evidence>
<dbReference type="GO" id="GO:0012505">
    <property type="term" value="C:endomembrane system"/>
    <property type="evidence" value="ECO:0007669"/>
    <property type="project" value="UniProtKB-SubCell"/>
</dbReference>
<dbReference type="PROSITE" id="PS50011">
    <property type="entry name" value="PROTEIN_KINASE_DOM"/>
    <property type="match status" value="1"/>
</dbReference>
<feature type="domain" description="Cyclic nucleotide-binding" evidence="22">
    <location>
        <begin position="212"/>
        <end position="311"/>
    </location>
</feature>
<feature type="domain" description="Protein kinase" evidence="21">
    <location>
        <begin position="575"/>
        <end position="828"/>
    </location>
</feature>
<dbReference type="InterPro" id="IPR014710">
    <property type="entry name" value="RmlC-like_jellyroll"/>
</dbReference>
<dbReference type="Pfam" id="PF00027">
    <property type="entry name" value="cNMP_binding"/>
    <property type="match status" value="3"/>
</dbReference>
<proteinExistence type="inferred from homology"/>
<dbReference type="EMBL" id="CAJZBQ010000027">
    <property type="protein sequence ID" value="CAG9321088.1"/>
    <property type="molecule type" value="Genomic_DNA"/>
</dbReference>
<dbReference type="InterPro" id="IPR000595">
    <property type="entry name" value="cNMP-bd_dom"/>
</dbReference>
<comment type="catalytic activity">
    <reaction evidence="17">
        <text>L-threonyl-[protein] + ATP = O-phospho-L-threonyl-[protein] + ADP + H(+)</text>
        <dbReference type="Rhea" id="RHEA:46608"/>
        <dbReference type="Rhea" id="RHEA-COMP:11060"/>
        <dbReference type="Rhea" id="RHEA-COMP:11605"/>
        <dbReference type="ChEBI" id="CHEBI:15378"/>
        <dbReference type="ChEBI" id="CHEBI:30013"/>
        <dbReference type="ChEBI" id="CHEBI:30616"/>
        <dbReference type="ChEBI" id="CHEBI:61977"/>
        <dbReference type="ChEBI" id="CHEBI:456216"/>
        <dbReference type="EC" id="2.7.11.12"/>
    </reaction>
</comment>
<dbReference type="PROSITE" id="PS00888">
    <property type="entry name" value="CNMP_BINDING_1"/>
    <property type="match status" value="1"/>
</dbReference>
<dbReference type="PANTHER" id="PTHR24353">
    <property type="entry name" value="CYCLIC NUCLEOTIDE-DEPENDENT PROTEIN KINASE"/>
    <property type="match status" value="1"/>
</dbReference>
<dbReference type="GO" id="GO:0004692">
    <property type="term" value="F:cGMP-dependent protein kinase activity"/>
    <property type="evidence" value="ECO:0007669"/>
    <property type="project" value="UniProtKB-EC"/>
</dbReference>
<keyword evidence="25" id="KW-1185">Reference proteome</keyword>
<evidence type="ECO:0000256" key="2">
    <source>
        <dbReference type="ARBA" id="ARBA00004308"/>
    </source>
</evidence>
<evidence type="ECO:0000256" key="18">
    <source>
        <dbReference type="ARBA" id="ARBA00047462"/>
    </source>
</evidence>
<evidence type="ECO:0000256" key="12">
    <source>
        <dbReference type="ARBA" id="ARBA00022840"/>
    </source>
</evidence>
<gene>
    <name evidence="24" type="ORF">BSTOLATCC_MIC27659</name>
</gene>
<evidence type="ECO:0000256" key="13">
    <source>
        <dbReference type="ARBA" id="ARBA00022842"/>
    </source>
</evidence>
<dbReference type="InterPro" id="IPR008271">
    <property type="entry name" value="Ser/Thr_kinase_AS"/>
</dbReference>
<name>A0AAU9JAT8_9CILI</name>
<evidence type="ECO:0000256" key="16">
    <source>
        <dbReference type="ARBA" id="ARBA00024113"/>
    </source>
</evidence>
<comment type="subcellular location">
    <subcellularLocation>
        <location evidence="2">Endomembrane system</location>
    </subcellularLocation>
</comment>
<dbReference type="GO" id="GO:0030553">
    <property type="term" value="F:cGMP binding"/>
    <property type="evidence" value="ECO:0007669"/>
    <property type="project" value="UniProtKB-KW"/>
</dbReference>
<dbReference type="FunFam" id="2.60.120.10:FF:000068">
    <property type="entry name" value="cGMP-dependent protein kinase"/>
    <property type="match status" value="1"/>
</dbReference>
<evidence type="ECO:0000256" key="14">
    <source>
        <dbReference type="ARBA" id="ARBA00022992"/>
    </source>
</evidence>
<evidence type="ECO:0000256" key="4">
    <source>
        <dbReference type="ARBA" id="ARBA00012428"/>
    </source>
</evidence>
<evidence type="ECO:0000313" key="25">
    <source>
        <dbReference type="Proteomes" id="UP001162131"/>
    </source>
</evidence>
<feature type="domain" description="Cyclic nucleotide-binding" evidence="22">
    <location>
        <begin position="94"/>
        <end position="209"/>
    </location>
</feature>
<evidence type="ECO:0000313" key="24">
    <source>
        <dbReference type="EMBL" id="CAG9321088.1"/>
    </source>
</evidence>
<dbReference type="CDD" id="cd00038">
    <property type="entry name" value="CAP_ED"/>
    <property type="match status" value="3"/>
</dbReference>
<dbReference type="PROSITE" id="PS51285">
    <property type="entry name" value="AGC_KINASE_CTER"/>
    <property type="match status" value="1"/>
</dbReference>
<dbReference type="Pfam" id="PF00069">
    <property type="entry name" value="Pkinase"/>
    <property type="match status" value="1"/>
</dbReference>
<dbReference type="Gene3D" id="2.60.120.10">
    <property type="entry name" value="Jelly Rolls"/>
    <property type="match status" value="3"/>
</dbReference>